<dbReference type="InterPro" id="IPR045851">
    <property type="entry name" value="AMP-bd_C_sf"/>
</dbReference>
<dbReference type="Proteomes" id="UP001359485">
    <property type="component" value="Unassembled WGS sequence"/>
</dbReference>
<feature type="domain" description="AMP-binding enzyme C-terminal" evidence="4">
    <location>
        <begin position="440"/>
        <end position="516"/>
    </location>
</feature>
<dbReference type="PANTHER" id="PTHR24096">
    <property type="entry name" value="LONG-CHAIN-FATTY-ACID--COA LIGASE"/>
    <property type="match status" value="1"/>
</dbReference>
<dbReference type="InterPro" id="IPR020845">
    <property type="entry name" value="AMP-binding_CS"/>
</dbReference>
<dbReference type="Pfam" id="PF13193">
    <property type="entry name" value="AMP-binding_C"/>
    <property type="match status" value="1"/>
</dbReference>
<dbReference type="EMBL" id="JAWJWF010000045">
    <property type="protein sequence ID" value="KAK6627797.1"/>
    <property type="molecule type" value="Genomic_DNA"/>
</dbReference>
<keyword evidence="2" id="KW-0576">Peroxisome</keyword>
<comment type="subcellular location">
    <subcellularLocation>
        <location evidence="1">Peroxisome</location>
    </subcellularLocation>
</comment>
<name>A0ABR1AWV2_POLSC</name>
<evidence type="ECO:0000259" key="4">
    <source>
        <dbReference type="Pfam" id="PF13193"/>
    </source>
</evidence>
<reference evidence="5 6" key="1">
    <citation type="submission" date="2023-09" db="EMBL/GenBank/DDBJ databases">
        <title>Genomes of two closely related lineages of the louse Polyplax serrata with different host specificities.</title>
        <authorList>
            <person name="Martinu J."/>
            <person name="Tarabai H."/>
            <person name="Stefka J."/>
            <person name="Hypsa V."/>
        </authorList>
    </citation>
    <scope>NUCLEOTIDE SEQUENCE [LARGE SCALE GENOMIC DNA]</scope>
    <source>
        <strain evidence="5">98ZLc_SE</strain>
    </source>
</reference>
<dbReference type="Gene3D" id="3.30.300.30">
    <property type="match status" value="1"/>
</dbReference>
<proteinExistence type="predicted"/>
<evidence type="ECO:0000256" key="2">
    <source>
        <dbReference type="ARBA" id="ARBA00023140"/>
    </source>
</evidence>
<gene>
    <name evidence="5" type="ORF">RUM44_010276</name>
</gene>
<protein>
    <submittedName>
        <fullName evidence="5">Uncharacterized protein</fullName>
    </submittedName>
</protein>
<feature type="domain" description="AMP-dependent synthetase/ligase" evidence="3">
    <location>
        <begin position="31"/>
        <end position="388"/>
    </location>
</feature>
<dbReference type="Pfam" id="PF00501">
    <property type="entry name" value="AMP-binding"/>
    <property type="match status" value="1"/>
</dbReference>
<dbReference type="InterPro" id="IPR000873">
    <property type="entry name" value="AMP-dep_synth/lig_dom"/>
</dbReference>
<dbReference type="PANTHER" id="PTHR24096:SF353">
    <property type="entry name" value="GH16244P-RELATED"/>
    <property type="match status" value="1"/>
</dbReference>
<evidence type="ECO:0000256" key="1">
    <source>
        <dbReference type="ARBA" id="ARBA00004275"/>
    </source>
</evidence>
<comment type="caution">
    <text evidence="5">The sequence shown here is derived from an EMBL/GenBank/DDBJ whole genome shotgun (WGS) entry which is preliminary data.</text>
</comment>
<dbReference type="InterPro" id="IPR042099">
    <property type="entry name" value="ANL_N_sf"/>
</dbReference>
<dbReference type="PROSITE" id="PS00455">
    <property type="entry name" value="AMP_BINDING"/>
    <property type="match status" value="1"/>
</dbReference>
<dbReference type="SUPFAM" id="SSF56801">
    <property type="entry name" value="Acetyl-CoA synthetase-like"/>
    <property type="match status" value="1"/>
</dbReference>
<sequence>MSDEYVLRGVPEPEVPNCSVAEYVLPKIRNTSRDRVVLVDGETGETMTAWQYLTESLRLLQGMKGLGLKQNDTVAMMCRNSFPANEIMLATWLGALPVAPINGFMKVAEMRHIFDLIKPKLIFCEEQAVHNVAAAVESLFLAPIIVIVDKEEHSPYTYMNYKDVKEEVDVESFEPEPVESPATQVLVIAPSSGTSGLPKGIGITHTNVIYQDAVMENMTLFPSDAIFLCLSHFFWVTGTLGLIRSLSVGGVRVFIKNINPKTVLNAIDKFKPVYTIIAPLTLAALMKYPEFNSYDTSSIRYVLLAGSPLTEGVSKYIKKTWPELKIYNVYGLTESTGMTCLNSDDDLSVGKVCSGVHLKITDIDTGTVLGPNTSGEICMKSPGIMLGYVGNEEGTSESIDEEGWLHTGDIGYYDENGKIYVIDRIKEMIKVRDMQVAPAEIENVIAGIPGVIEVGVVGIPHETDIFRLKALVVKHKSFNVTEEDVHARVESTLSDYKKLTGGVFFVDAIPKTETGKISRKELRLLAEKYTSEQDRIATK</sequence>
<dbReference type="Gene3D" id="3.40.50.12780">
    <property type="entry name" value="N-terminal domain of ligase-like"/>
    <property type="match status" value="1"/>
</dbReference>
<dbReference type="InterPro" id="IPR025110">
    <property type="entry name" value="AMP-bd_C"/>
</dbReference>
<evidence type="ECO:0000313" key="6">
    <source>
        <dbReference type="Proteomes" id="UP001359485"/>
    </source>
</evidence>
<evidence type="ECO:0000313" key="5">
    <source>
        <dbReference type="EMBL" id="KAK6627797.1"/>
    </source>
</evidence>
<evidence type="ECO:0000259" key="3">
    <source>
        <dbReference type="Pfam" id="PF00501"/>
    </source>
</evidence>
<accession>A0ABR1AWV2</accession>
<organism evidence="5 6">
    <name type="scientific">Polyplax serrata</name>
    <name type="common">Common mouse louse</name>
    <dbReference type="NCBI Taxonomy" id="468196"/>
    <lineage>
        <taxon>Eukaryota</taxon>
        <taxon>Metazoa</taxon>
        <taxon>Ecdysozoa</taxon>
        <taxon>Arthropoda</taxon>
        <taxon>Hexapoda</taxon>
        <taxon>Insecta</taxon>
        <taxon>Pterygota</taxon>
        <taxon>Neoptera</taxon>
        <taxon>Paraneoptera</taxon>
        <taxon>Psocodea</taxon>
        <taxon>Troctomorpha</taxon>
        <taxon>Phthiraptera</taxon>
        <taxon>Anoplura</taxon>
        <taxon>Polyplacidae</taxon>
        <taxon>Polyplax</taxon>
    </lineage>
</organism>
<keyword evidence="6" id="KW-1185">Reference proteome</keyword>